<keyword evidence="2" id="KW-0378">Hydrolase</keyword>
<name>A0A158K5X6_9BURK</name>
<feature type="domain" description="Restriction endonuclease type IV Mrr" evidence="1">
    <location>
        <begin position="226"/>
        <end position="333"/>
    </location>
</feature>
<comment type="caution">
    <text evidence="2">The sequence shown here is derived from an EMBL/GenBank/DDBJ whole genome shotgun (WGS) entry which is preliminary data.</text>
</comment>
<keyword evidence="2" id="KW-0540">Nuclease</keyword>
<keyword evidence="2" id="KW-0255">Endonuclease</keyword>
<gene>
    <name evidence="2" type="ORF">AWB66_05428</name>
</gene>
<accession>A0A158K5X6</accession>
<dbReference type="PANTHER" id="PTHR30015">
    <property type="entry name" value="MRR RESTRICTION SYSTEM PROTEIN"/>
    <property type="match status" value="1"/>
</dbReference>
<evidence type="ECO:0000313" key="2">
    <source>
        <dbReference type="EMBL" id="SAL76534.1"/>
    </source>
</evidence>
<dbReference type="InterPro" id="IPR011856">
    <property type="entry name" value="tRNA_endonuc-like_dom_sf"/>
</dbReference>
<keyword evidence="3" id="KW-1185">Reference proteome</keyword>
<dbReference type="InterPro" id="IPR011335">
    <property type="entry name" value="Restrct_endonuc-II-like"/>
</dbReference>
<dbReference type="GO" id="GO:0015666">
    <property type="term" value="F:restriction endodeoxyribonuclease activity"/>
    <property type="evidence" value="ECO:0007669"/>
    <property type="project" value="TreeGrafter"/>
</dbReference>
<dbReference type="Proteomes" id="UP000054717">
    <property type="component" value="Unassembled WGS sequence"/>
</dbReference>
<evidence type="ECO:0000259" key="1">
    <source>
        <dbReference type="Pfam" id="PF04471"/>
    </source>
</evidence>
<proteinExistence type="predicted"/>
<dbReference type="GO" id="GO:0003677">
    <property type="term" value="F:DNA binding"/>
    <property type="evidence" value="ECO:0007669"/>
    <property type="project" value="InterPro"/>
</dbReference>
<dbReference type="InterPro" id="IPR052906">
    <property type="entry name" value="Type_IV_Methyl-Rstrct_Enzyme"/>
</dbReference>
<dbReference type="EMBL" id="FCNZ02000030">
    <property type="protein sequence ID" value="SAL76534.1"/>
    <property type="molecule type" value="Genomic_DNA"/>
</dbReference>
<dbReference type="Pfam" id="PF04471">
    <property type="entry name" value="Mrr_cat"/>
    <property type="match status" value="1"/>
</dbReference>
<dbReference type="SUPFAM" id="SSF52980">
    <property type="entry name" value="Restriction endonuclease-like"/>
    <property type="match status" value="1"/>
</dbReference>
<dbReference type="PANTHER" id="PTHR30015:SF6">
    <property type="entry name" value="SLL1429 PROTEIN"/>
    <property type="match status" value="1"/>
</dbReference>
<dbReference type="GO" id="GO:0009307">
    <property type="term" value="P:DNA restriction-modification system"/>
    <property type="evidence" value="ECO:0007669"/>
    <property type="project" value="InterPro"/>
</dbReference>
<dbReference type="AlphaFoldDB" id="A0A158K5X6"/>
<protein>
    <submittedName>
        <fullName evidence="2">Restriction endonuclease</fullName>
    </submittedName>
</protein>
<evidence type="ECO:0000313" key="3">
    <source>
        <dbReference type="Proteomes" id="UP000054717"/>
    </source>
</evidence>
<reference evidence="2" key="1">
    <citation type="submission" date="2016-01" db="EMBL/GenBank/DDBJ databases">
        <authorList>
            <person name="Peeters Charlotte."/>
        </authorList>
    </citation>
    <scope>NUCLEOTIDE SEQUENCE</scope>
    <source>
        <strain evidence="2">LMG 22936</strain>
    </source>
</reference>
<dbReference type="Gene3D" id="3.40.1350.10">
    <property type="match status" value="1"/>
</dbReference>
<organism evidence="2 3">
    <name type="scientific">Caballeronia telluris</name>
    <dbReference type="NCBI Taxonomy" id="326475"/>
    <lineage>
        <taxon>Bacteria</taxon>
        <taxon>Pseudomonadati</taxon>
        <taxon>Pseudomonadota</taxon>
        <taxon>Betaproteobacteria</taxon>
        <taxon>Burkholderiales</taxon>
        <taxon>Burkholderiaceae</taxon>
        <taxon>Caballeronia</taxon>
    </lineage>
</organism>
<dbReference type="InterPro" id="IPR007560">
    <property type="entry name" value="Restrct_endonuc_IV_Mrr"/>
</dbReference>
<sequence length="341" mass="37633">MFTIIYDRYKPARMHSIEANDWVQRTIDFLEQLEKGADLSILHDRHAATIEAGEICSESGLTRDSINALKQLSTFLPEIASRCGVSPDFFENRVGVGFSLYPLLPERGRQKFTNDRYLENIYSYVEDFSECPDAHSSIKFYLDCGNARTHISSRTVAALKAALNMKNEIIGILASQSMWYADGTLMHTKAAKALEKKLSPSFRDLPSVEALVKYFRVKPGSTQPKKNNGQEFETKLEAVFTALDVPCERTPVTGDFGVDLIISIGSKRIAVQAKDHAAAIGVSAVMAVTAGARHYQCTDAAVISKGDFTPAALELARTTGTTLLSEGALLQMLRDRVHSLF</sequence>